<sequence>MNTTPPPVQQVHHYYYPQKSGGTAALLEVLPGLFQIFGIGHLYAGNVVTGLLIMFGYWCVLFINILLSFVIIGLFTGPLCWLIAMIASPLIAANSCNAHFPAASITTRTFE</sequence>
<comment type="caution">
    <text evidence="1">The sequence shown here is derived from an EMBL/GenBank/DDBJ whole genome shotgun (WGS) entry which is preliminary data.</text>
</comment>
<dbReference type="EMBL" id="JAIQDJ010000001">
    <property type="protein sequence ID" value="MBZ4184793.1"/>
    <property type="molecule type" value="Genomic_DNA"/>
</dbReference>
<evidence type="ECO:0000313" key="1">
    <source>
        <dbReference type="EMBL" id="MBZ4184793.1"/>
    </source>
</evidence>
<dbReference type="RefSeq" id="WP_223625436.1">
    <property type="nucleotide sequence ID" value="NZ_JAIQDJ010000001.1"/>
</dbReference>
<evidence type="ECO:0000313" key="2">
    <source>
        <dbReference type="Proteomes" id="UP001430290"/>
    </source>
</evidence>
<protein>
    <recommendedName>
        <fullName evidence="3">TM2 domain-containing protein</fullName>
    </recommendedName>
</protein>
<reference evidence="1" key="1">
    <citation type="submission" date="2021-09" db="EMBL/GenBank/DDBJ databases">
        <authorList>
            <person name="Wu T."/>
            <person name="Guo S.Z."/>
        </authorList>
    </citation>
    <scope>NUCLEOTIDE SEQUENCE</scope>
    <source>
        <strain evidence="1">RSS-23</strain>
    </source>
</reference>
<organism evidence="1 2">
    <name type="scientific">Thermomonas beijingensis</name>
    <dbReference type="NCBI Taxonomy" id="2872701"/>
    <lineage>
        <taxon>Bacteria</taxon>
        <taxon>Pseudomonadati</taxon>
        <taxon>Pseudomonadota</taxon>
        <taxon>Gammaproteobacteria</taxon>
        <taxon>Lysobacterales</taxon>
        <taxon>Lysobacteraceae</taxon>
        <taxon>Thermomonas</taxon>
    </lineage>
</organism>
<evidence type="ECO:0008006" key="3">
    <source>
        <dbReference type="Google" id="ProtNLM"/>
    </source>
</evidence>
<keyword evidence="2" id="KW-1185">Reference proteome</keyword>
<name>A0ABS7TAF7_9GAMM</name>
<dbReference type="Proteomes" id="UP001430290">
    <property type="component" value="Unassembled WGS sequence"/>
</dbReference>
<accession>A0ABS7TAF7</accession>
<proteinExistence type="predicted"/>
<gene>
    <name evidence="1" type="ORF">K7B09_00435</name>
</gene>